<dbReference type="OMA" id="DEPFCTD"/>
<evidence type="ECO:0000256" key="5">
    <source>
        <dbReference type="ARBA" id="ARBA00022946"/>
    </source>
</evidence>
<dbReference type="PANTHER" id="PTHR10707:SF10">
    <property type="entry name" value="CYTOCHROME C OXIDASE SUBUNIT 4"/>
    <property type="match status" value="1"/>
</dbReference>
<name>A0A7M7LVV0_STRPU</name>
<evidence type="ECO:0000256" key="3">
    <source>
        <dbReference type="ARBA" id="ARBA00022692"/>
    </source>
</evidence>
<reference evidence="12" key="1">
    <citation type="submission" date="2015-02" db="EMBL/GenBank/DDBJ databases">
        <title>Genome sequencing for Strongylocentrotus purpuratus.</title>
        <authorList>
            <person name="Murali S."/>
            <person name="Liu Y."/>
            <person name="Vee V."/>
            <person name="English A."/>
            <person name="Wang M."/>
            <person name="Skinner E."/>
            <person name="Han Y."/>
            <person name="Muzny D.M."/>
            <person name="Worley K.C."/>
            <person name="Gibbs R.A."/>
        </authorList>
    </citation>
    <scope>NUCLEOTIDE SEQUENCE</scope>
</reference>
<comment type="pathway">
    <text evidence="10">Energy metabolism; oxidative phosphorylation.</text>
</comment>
<dbReference type="PANTHER" id="PTHR10707">
    <property type="entry name" value="CYTOCHROME C OXIDASE SUBUNIT IV"/>
    <property type="match status" value="1"/>
</dbReference>
<keyword evidence="7" id="KW-0560">Oxidoreductase</keyword>
<reference evidence="11" key="2">
    <citation type="submission" date="2021-01" db="UniProtKB">
        <authorList>
            <consortium name="EnsemblMetazoa"/>
        </authorList>
    </citation>
    <scope>IDENTIFICATION</scope>
</reference>
<evidence type="ECO:0000313" key="12">
    <source>
        <dbReference type="Proteomes" id="UP000007110"/>
    </source>
</evidence>
<comment type="subcellular location">
    <subcellularLocation>
        <location evidence="1 10">Mitochondrion inner membrane</location>
        <topology evidence="1 10">Single-pass membrane protein</topology>
    </subcellularLocation>
</comment>
<proteinExistence type="inferred from homology"/>
<keyword evidence="4 10" id="KW-0999">Mitochondrion inner membrane</keyword>
<dbReference type="GO" id="GO:0016491">
    <property type="term" value="F:oxidoreductase activity"/>
    <property type="evidence" value="ECO:0007669"/>
    <property type="project" value="UniProtKB-KW"/>
</dbReference>
<accession>A0A7M7LVV0</accession>
<keyword evidence="5" id="KW-0809">Transit peptide</keyword>
<dbReference type="KEGG" id="spu:591899"/>
<dbReference type="Proteomes" id="UP000007110">
    <property type="component" value="Unassembled WGS sequence"/>
</dbReference>
<dbReference type="UniPathway" id="UPA00705"/>
<evidence type="ECO:0000256" key="4">
    <source>
        <dbReference type="ARBA" id="ARBA00022792"/>
    </source>
</evidence>
<evidence type="ECO:0000256" key="7">
    <source>
        <dbReference type="ARBA" id="ARBA00023002"/>
    </source>
</evidence>
<organism evidence="11 12">
    <name type="scientific">Strongylocentrotus purpuratus</name>
    <name type="common">Purple sea urchin</name>
    <dbReference type="NCBI Taxonomy" id="7668"/>
    <lineage>
        <taxon>Eukaryota</taxon>
        <taxon>Metazoa</taxon>
        <taxon>Echinodermata</taxon>
        <taxon>Eleutherozoa</taxon>
        <taxon>Echinozoa</taxon>
        <taxon>Echinoidea</taxon>
        <taxon>Euechinoidea</taxon>
        <taxon>Echinacea</taxon>
        <taxon>Camarodonta</taxon>
        <taxon>Echinidea</taxon>
        <taxon>Strongylocentrotidae</taxon>
        <taxon>Strongylocentrotus</taxon>
    </lineage>
</organism>
<dbReference type="InParanoid" id="A0A7M7LVV0"/>
<dbReference type="RefSeq" id="XP_011667242.1">
    <property type="nucleotide sequence ID" value="XM_011668940.2"/>
</dbReference>
<dbReference type="GO" id="GO:0006123">
    <property type="term" value="P:mitochondrial electron transport, cytochrome c to oxygen"/>
    <property type="evidence" value="ECO:0000318"/>
    <property type="project" value="GO_Central"/>
</dbReference>
<dbReference type="PRINTS" id="PR01873">
    <property type="entry name" value="CYTCOXIDASE4"/>
</dbReference>
<dbReference type="GeneID" id="591899"/>
<comment type="similarity">
    <text evidence="2 10">Belongs to the cytochrome c oxidase IV family.</text>
</comment>
<keyword evidence="8 10" id="KW-0496">Mitochondrion</keyword>
<dbReference type="CDD" id="cd00922">
    <property type="entry name" value="Cyt_c_Oxidase_IV"/>
    <property type="match status" value="1"/>
</dbReference>
<protein>
    <recommendedName>
        <fullName evidence="10">Cytochrome c oxidase subunit 4</fullName>
    </recommendedName>
</protein>
<keyword evidence="6 10" id="KW-1133">Transmembrane helix</keyword>
<dbReference type="Pfam" id="PF02936">
    <property type="entry name" value="COX4"/>
    <property type="match status" value="1"/>
</dbReference>
<keyword evidence="12" id="KW-1185">Reference proteome</keyword>
<evidence type="ECO:0000256" key="6">
    <source>
        <dbReference type="ARBA" id="ARBA00022989"/>
    </source>
</evidence>
<dbReference type="AlphaFoldDB" id="A0A7M7LVV0"/>
<feature type="transmembrane region" description="Helical" evidence="10">
    <location>
        <begin position="95"/>
        <end position="113"/>
    </location>
</feature>
<dbReference type="InterPro" id="IPR004203">
    <property type="entry name" value="Cyt_c_oxidase_su4_fam"/>
</dbReference>
<keyword evidence="9 10" id="KW-0472">Membrane</keyword>
<evidence type="ECO:0000256" key="10">
    <source>
        <dbReference type="RuleBase" id="RU367145"/>
    </source>
</evidence>
<evidence type="ECO:0000256" key="8">
    <source>
        <dbReference type="ARBA" id="ARBA00023128"/>
    </source>
</evidence>
<dbReference type="GO" id="GO:0005743">
    <property type="term" value="C:mitochondrial inner membrane"/>
    <property type="evidence" value="ECO:0007669"/>
    <property type="project" value="UniProtKB-SubCell"/>
</dbReference>
<evidence type="ECO:0000256" key="1">
    <source>
        <dbReference type="ARBA" id="ARBA00004434"/>
    </source>
</evidence>
<evidence type="ECO:0000256" key="9">
    <source>
        <dbReference type="ARBA" id="ARBA00023136"/>
    </source>
</evidence>
<dbReference type="Gene3D" id="1.10.442.10">
    <property type="entry name" value="Cytochrome c oxidase subunit IV"/>
    <property type="match status" value="1"/>
</dbReference>
<comment type="subunit">
    <text evidence="10">Component of the cytochrome c oxidase (complex IV, CIV), a multisubunit enzyme composed of 14 subunits.</text>
</comment>
<dbReference type="InterPro" id="IPR013288">
    <property type="entry name" value="Cyt_c_oxidase_su4"/>
</dbReference>
<dbReference type="GO" id="GO:0045277">
    <property type="term" value="C:respiratory chain complex IV"/>
    <property type="evidence" value="ECO:0000318"/>
    <property type="project" value="GO_Central"/>
</dbReference>
<dbReference type="OrthoDB" id="186013at2759"/>
<dbReference type="EnsemblMetazoa" id="XM_011668940">
    <property type="protein sequence ID" value="XP_011667242"/>
    <property type="gene ID" value="LOC591899"/>
</dbReference>
<dbReference type="FunFam" id="1.10.442.10:FF:000001">
    <property type="entry name" value="Cytochrome c oxidase subunit 4 isoform 1"/>
    <property type="match status" value="1"/>
</dbReference>
<comment type="function">
    <text evidence="10">Component of the cytochrome c oxidase, the last enzyme in the mitochondrial electron transport chain which drives oxidative phosphorylation.</text>
</comment>
<evidence type="ECO:0000313" key="11">
    <source>
        <dbReference type="EnsemblMetazoa" id="XP_011667242"/>
    </source>
</evidence>
<evidence type="ECO:0000256" key="2">
    <source>
        <dbReference type="ARBA" id="ARBA00008135"/>
    </source>
</evidence>
<keyword evidence="3 10" id="KW-0812">Transmembrane</keyword>
<dbReference type="SUPFAM" id="SSF81406">
    <property type="entry name" value="Mitochondrial cytochrome c oxidase subunit IV"/>
    <property type="match status" value="1"/>
</dbReference>
<dbReference type="InterPro" id="IPR036639">
    <property type="entry name" value="Cyt_c_oxidase_su4_sf"/>
</dbReference>
<sequence length="162" mass="18686">MASLMRLSVRRVASSVSRTPKRNFHDKLYADRLDYPAPNCRFVQEAELSAEMQALKVKERGDWKALTQADKKELYRMSFNKTYSEMRAPTGEWKYVIGGVCIAIAVSGVIYGFQKAYISPPLPHTMSDEWQEAQLRYQIAIRNGPVTGIASQWDYEKNEWKK</sequence>
<dbReference type="FunCoup" id="A0A7M7LVV0">
    <property type="interactions" value="1969"/>
</dbReference>